<comment type="caution">
    <text evidence="1">The sequence shown here is derived from an EMBL/GenBank/DDBJ whole genome shotgun (WGS) entry which is preliminary data.</text>
</comment>
<dbReference type="Pfam" id="PF04883">
    <property type="entry name" value="HK97-gp10_like"/>
    <property type="match status" value="1"/>
</dbReference>
<evidence type="ECO:0000313" key="2">
    <source>
        <dbReference type="Proteomes" id="UP000248014"/>
    </source>
</evidence>
<dbReference type="AlphaFoldDB" id="A0A2V3V5G9"/>
<reference evidence="1 2" key="1">
    <citation type="submission" date="2018-05" db="EMBL/GenBank/DDBJ databases">
        <title>Genomic Encyclopedia of Type Strains, Phase IV (KMG-IV): sequencing the most valuable type-strain genomes for metagenomic binning, comparative biology and taxonomic classification.</title>
        <authorList>
            <person name="Goeker M."/>
        </authorList>
    </citation>
    <scope>NUCLEOTIDE SEQUENCE [LARGE SCALE GENOMIC DNA]</scope>
    <source>
        <strain evidence="1 2">DSM 3183</strain>
    </source>
</reference>
<dbReference type="RefSeq" id="WP_167398493.1">
    <property type="nucleotide sequence ID" value="NZ_QJJM01000006.1"/>
</dbReference>
<sequence>MKGRRKHTDRLKKLSSKRVIQIAGAIAYEGADMIRAEAFRLVSAGSVSGKGHVPSRPGEPPNRDTGVLQANMESVQTGALTAEFRSKAEYARALEFGNSKMAQRPYVRPARDKKLPEIRKRYVEQMNKLVKGSG</sequence>
<organism evidence="1 2">
    <name type="scientific">Blastomonas natatoria</name>
    <dbReference type="NCBI Taxonomy" id="34015"/>
    <lineage>
        <taxon>Bacteria</taxon>
        <taxon>Pseudomonadati</taxon>
        <taxon>Pseudomonadota</taxon>
        <taxon>Alphaproteobacteria</taxon>
        <taxon>Sphingomonadales</taxon>
        <taxon>Sphingomonadaceae</taxon>
        <taxon>Blastomonas</taxon>
    </lineage>
</organism>
<evidence type="ECO:0000313" key="1">
    <source>
        <dbReference type="EMBL" id="PXW75978.1"/>
    </source>
</evidence>
<accession>A0A2V3V5G9</accession>
<gene>
    <name evidence="1" type="ORF">C7451_106142</name>
</gene>
<name>A0A2V3V5G9_9SPHN</name>
<dbReference type="InterPro" id="IPR010064">
    <property type="entry name" value="HK97-gp10_tail"/>
</dbReference>
<dbReference type="Proteomes" id="UP000248014">
    <property type="component" value="Unassembled WGS sequence"/>
</dbReference>
<proteinExistence type="predicted"/>
<protein>
    <submittedName>
        <fullName evidence="1">HK97 gp10 family phage protein</fullName>
    </submittedName>
</protein>
<keyword evidence="2" id="KW-1185">Reference proteome</keyword>
<dbReference type="EMBL" id="QJJM01000006">
    <property type="protein sequence ID" value="PXW75978.1"/>
    <property type="molecule type" value="Genomic_DNA"/>
</dbReference>